<dbReference type="InterPro" id="IPR032675">
    <property type="entry name" value="LRR_dom_sf"/>
</dbReference>
<feature type="region of interest" description="Disordered" evidence="2">
    <location>
        <begin position="1"/>
        <end position="85"/>
    </location>
</feature>
<comment type="subcellular location">
    <subcellularLocation>
        <location evidence="1">Cell envelope</location>
    </subcellularLocation>
</comment>
<name>A0AAD7TMW8_9APHY</name>
<dbReference type="PANTHER" id="PTHR48059:SF30">
    <property type="entry name" value="OS06G0587000 PROTEIN"/>
    <property type="match status" value="1"/>
</dbReference>
<keyword evidence="3" id="KW-1133">Transmembrane helix</keyword>
<dbReference type="PANTHER" id="PTHR48059">
    <property type="entry name" value="POLYGALACTURONASE INHIBITOR 1"/>
    <property type="match status" value="1"/>
</dbReference>
<evidence type="ECO:0000256" key="3">
    <source>
        <dbReference type="SAM" id="Phobius"/>
    </source>
</evidence>
<comment type="caution">
    <text evidence="4">The sequence shown here is derived from an EMBL/GenBank/DDBJ whole genome shotgun (WGS) entry which is preliminary data.</text>
</comment>
<dbReference type="AlphaFoldDB" id="A0AAD7TMW8"/>
<evidence type="ECO:0000256" key="2">
    <source>
        <dbReference type="SAM" id="MobiDB-lite"/>
    </source>
</evidence>
<sequence length="482" mass="51290">MNRHQPSPSLDITWDRNPRPRAPPAITVPPPDYPIEASRFSPESPPAPHPSHKRSQSAWTNTNTLKSDVSPPRDPELGKVTSPHAPHIRDRVTKFFFDIRMPRHREPELIPMQHPPLQAWPPLEKRQHGCEHCHKKQKRDRILGGVLIIVLLYLLGNTIFLNVRVLKTTPQSSSSSSSSNASSGASASTVLSADAQQCISQYNLNAPADPQSYPCSTCYPVLSAIPSNFSDGSSQDAQTIANAVQFCGLRSIFDVASSNGQTVLSNGGWVKDVRFCAWSGIKCDGFGRVSTLQLSFPAVPAGIPEEIGGLTGLTSLQIIGDSNVPGGSLPSSFSQLTSLTALDIESTALEALGDGVFSSLDKLTTLTLVKNTQMSNELPSSLFDVPLQNLDLSSTSLSGTIPSTISSFTALTELHLDGNSLANPLPSTFPSSLQILTLTNNTQLTGAVASGTSFCALSGLQTCDVRGTGLSAQGACGSCQFS</sequence>
<dbReference type="Gene3D" id="3.80.10.10">
    <property type="entry name" value="Ribonuclease Inhibitor"/>
    <property type="match status" value="1"/>
</dbReference>
<dbReference type="SUPFAM" id="SSF52058">
    <property type="entry name" value="L domain-like"/>
    <property type="match status" value="1"/>
</dbReference>
<keyword evidence="3" id="KW-0472">Membrane</keyword>
<evidence type="ECO:0000256" key="1">
    <source>
        <dbReference type="ARBA" id="ARBA00004196"/>
    </source>
</evidence>
<feature type="compositionally biased region" description="Polar residues" evidence="2">
    <location>
        <begin position="56"/>
        <end position="67"/>
    </location>
</feature>
<keyword evidence="3" id="KW-0812">Transmembrane</keyword>
<protein>
    <recommendedName>
        <fullName evidence="6">L domain-like protein</fullName>
    </recommendedName>
</protein>
<feature type="compositionally biased region" description="Polar residues" evidence="2">
    <location>
        <begin position="1"/>
        <end position="10"/>
    </location>
</feature>
<evidence type="ECO:0000313" key="4">
    <source>
        <dbReference type="EMBL" id="KAJ8469991.1"/>
    </source>
</evidence>
<feature type="transmembrane region" description="Helical" evidence="3">
    <location>
        <begin position="142"/>
        <end position="163"/>
    </location>
</feature>
<dbReference type="Proteomes" id="UP001215151">
    <property type="component" value="Unassembled WGS sequence"/>
</dbReference>
<evidence type="ECO:0000313" key="5">
    <source>
        <dbReference type="Proteomes" id="UP001215151"/>
    </source>
</evidence>
<evidence type="ECO:0008006" key="6">
    <source>
        <dbReference type="Google" id="ProtNLM"/>
    </source>
</evidence>
<feature type="compositionally biased region" description="Pro residues" evidence="2">
    <location>
        <begin position="20"/>
        <end position="33"/>
    </location>
</feature>
<organism evidence="4 5">
    <name type="scientific">Trametes cubensis</name>
    <dbReference type="NCBI Taxonomy" id="1111947"/>
    <lineage>
        <taxon>Eukaryota</taxon>
        <taxon>Fungi</taxon>
        <taxon>Dikarya</taxon>
        <taxon>Basidiomycota</taxon>
        <taxon>Agaricomycotina</taxon>
        <taxon>Agaricomycetes</taxon>
        <taxon>Polyporales</taxon>
        <taxon>Polyporaceae</taxon>
        <taxon>Trametes</taxon>
    </lineage>
</organism>
<gene>
    <name evidence="4" type="ORF">ONZ51_g8619</name>
</gene>
<proteinExistence type="predicted"/>
<dbReference type="EMBL" id="JAPEVG010000266">
    <property type="protein sequence ID" value="KAJ8469991.1"/>
    <property type="molecule type" value="Genomic_DNA"/>
</dbReference>
<keyword evidence="5" id="KW-1185">Reference proteome</keyword>
<accession>A0AAD7TMW8</accession>
<dbReference type="InterPro" id="IPR051848">
    <property type="entry name" value="PGIP"/>
</dbReference>
<reference evidence="4" key="1">
    <citation type="submission" date="2022-11" db="EMBL/GenBank/DDBJ databases">
        <title>Genome Sequence of Cubamyces cubensis.</title>
        <authorList>
            <person name="Buettner E."/>
        </authorList>
    </citation>
    <scope>NUCLEOTIDE SEQUENCE</scope>
    <source>
        <strain evidence="4">MPL-01</strain>
    </source>
</reference>